<dbReference type="EMBL" id="CACSLK010012206">
    <property type="protein sequence ID" value="CAA0814008.1"/>
    <property type="molecule type" value="Genomic_DNA"/>
</dbReference>
<name>A0A9N7R6R4_STRHE</name>
<dbReference type="AlphaFoldDB" id="A0A9N7R6R4"/>
<organism evidence="3 4">
    <name type="scientific">Striga hermonthica</name>
    <name type="common">Purple witchweed</name>
    <name type="synonym">Buchnera hermonthica</name>
    <dbReference type="NCBI Taxonomy" id="68872"/>
    <lineage>
        <taxon>Eukaryota</taxon>
        <taxon>Viridiplantae</taxon>
        <taxon>Streptophyta</taxon>
        <taxon>Embryophyta</taxon>
        <taxon>Tracheophyta</taxon>
        <taxon>Spermatophyta</taxon>
        <taxon>Magnoliopsida</taxon>
        <taxon>eudicotyledons</taxon>
        <taxon>Gunneridae</taxon>
        <taxon>Pentapetalae</taxon>
        <taxon>asterids</taxon>
        <taxon>lamiids</taxon>
        <taxon>Lamiales</taxon>
        <taxon>Orobanchaceae</taxon>
        <taxon>Buchnereae</taxon>
        <taxon>Striga</taxon>
    </lineage>
</organism>
<sequence length="431" mass="49901">MANTKFGRSPYSGDGISPHRRSSSRLRNIKSNKHPTLVQKKLQFDKKGTRSEKNMNSPDSDFEDEIEAEVSDSEECSVDEEEDEKIIKDKTNKRKIHSRPPHKPSVDPRNPVEELNISESVKEWELLIPYPRNINAKIMSSNDNSKDGSTINEIKRTLTPQQLAIFRSSAFGKFLNLPLCKVQIQLVNHILLREVYQSKSNEIWFDFGGKLLRFGIDEFALITGLKCIGSTKKLNIPKVKQGLYDKYFAEGVDVFEFTFQYLKKSIRNRQQMHNNVKTDGSSYLYRCYGLIIALQIWFYEICKTADGIVCKSLEGQAIPRLLKWEVQDSKNRLFMERAFSNLDASKFKNVSPTPTEKQALLLEPFFNNKNEFTRNELQFDVKSQNSNDSEVINRLNTISRDLDNLKQMFFDFSKRVIAELELFKETFIVSI</sequence>
<comment type="caution">
    <text evidence="3">The sequence shown here is derived from an EMBL/GenBank/DDBJ whole genome shotgun (WGS) entry which is preliminary data.</text>
</comment>
<feature type="compositionally biased region" description="Basic residues" evidence="1">
    <location>
        <begin position="18"/>
        <end position="33"/>
    </location>
</feature>
<keyword evidence="4" id="KW-1185">Reference proteome</keyword>
<accession>A0A9N7R6R4</accession>
<protein>
    <recommendedName>
        <fullName evidence="2">DUF1985 domain-containing protein</fullName>
    </recommendedName>
</protein>
<dbReference type="PANTHER" id="PTHR48449">
    <property type="entry name" value="DUF1985 DOMAIN-CONTAINING PROTEIN"/>
    <property type="match status" value="1"/>
</dbReference>
<feature type="domain" description="DUF1985" evidence="2">
    <location>
        <begin position="191"/>
        <end position="270"/>
    </location>
</feature>
<dbReference type="PANTHER" id="PTHR48449:SF1">
    <property type="entry name" value="DUF1985 DOMAIN-CONTAINING PROTEIN"/>
    <property type="match status" value="1"/>
</dbReference>
<feature type="compositionally biased region" description="Basic and acidic residues" evidence="1">
    <location>
        <begin position="42"/>
        <end position="53"/>
    </location>
</feature>
<gene>
    <name evidence="3" type="ORF">SHERM_14342</name>
</gene>
<dbReference type="OrthoDB" id="1750169at2759"/>
<dbReference type="Proteomes" id="UP001153555">
    <property type="component" value="Unassembled WGS sequence"/>
</dbReference>
<proteinExistence type="predicted"/>
<evidence type="ECO:0000259" key="2">
    <source>
        <dbReference type="Pfam" id="PF09331"/>
    </source>
</evidence>
<feature type="compositionally biased region" description="Acidic residues" evidence="1">
    <location>
        <begin position="60"/>
        <end position="84"/>
    </location>
</feature>
<feature type="compositionally biased region" description="Basic residues" evidence="1">
    <location>
        <begin position="91"/>
        <end position="102"/>
    </location>
</feature>
<feature type="region of interest" description="Disordered" evidence="1">
    <location>
        <begin position="1"/>
        <end position="111"/>
    </location>
</feature>
<evidence type="ECO:0000256" key="1">
    <source>
        <dbReference type="SAM" id="MobiDB-lite"/>
    </source>
</evidence>
<evidence type="ECO:0000313" key="3">
    <source>
        <dbReference type="EMBL" id="CAA0814008.1"/>
    </source>
</evidence>
<reference evidence="3" key="1">
    <citation type="submission" date="2019-12" db="EMBL/GenBank/DDBJ databases">
        <authorList>
            <person name="Scholes J."/>
        </authorList>
    </citation>
    <scope>NUCLEOTIDE SEQUENCE</scope>
</reference>
<dbReference type="Pfam" id="PF09331">
    <property type="entry name" value="DUF1985"/>
    <property type="match status" value="1"/>
</dbReference>
<evidence type="ECO:0000313" key="4">
    <source>
        <dbReference type="Proteomes" id="UP001153555"/>
    </source>
</evidence>
<dbReference type="InterPro" id="IPR015410">
    <property type="entry name" value="DUF1985"/>
</dbReference>